<evidence type="ECO:0000256" key="3">
    <source>
        <dbReference type="ARBA" id="ARBA00022729"/>
    </source>
</evidence>
<dbReference type="AlphaFoldDB" id="A0A6B0TXH7"/>
<dbReference type="SUPFAM" id="SSF53850">
    <property type="entry name" value="Periplasmic binding protein-like II"/>
    <property type="match status" value="1"/>
</dbReference>
<feature type="chain" id="PRO_5025586240" evidence="4">
    <location>
        <begin position="24"/>
        <end position="598"/>
    </location>
</feature>
<dbReference type="InterPro" id="IPR030678">
    <property type="entry name" value="Peptide/Ni-bd"/>
</dbReference>
<dbReference type="PANTHER" id="PTHR30290">
    <property type="entry name" value="PERIPLASMIC BINDING COMPONENT OF ABC TRANSPORTER"/>
    <property type="match status" value="1"/>
</dbReference>
<dbReference type="InterPro" id="IPR000914">
    <property type="entry name" value="SBP_5_dom"/>
</dbReference>
<dbReference type="CDD" id="cd08497">
    <property type="entry name" value="MbnE-like"/>
    <property type="match status" value="1"/>
</dbReference>
<reference evidence="6 7" key="1">
    <citation type="submission" date="2019-12" db="EMBL/GenBank/DDBJ databases">
        <title>Strain KN286 was isolated from seawater, which was collected from Caroline Seamount in the tropical western Pacific.</title>
        <authorList>
            <person name="Wang Q."/>
        </authorList>
    </citation>
    <scope>NUCLEOTIDE SEQUENCE [LARGE SCALE GENOMIC DNA]</scope>
    <source>
        <strain evidence="6 7">KN286</strain>
    </source>
</reference>
<dbReference type="GO" id="GO:0030288">
    <property type="term" value="C:outer membrane-bounded periplasmic space"/>
    <property type="evidence" value="ECO:0007669"/>
    <property type="project" value="TreeGrafter"/>
</dbReference>
<keyword evidence="7" id="KW-1185">Reference proteome</keyword>
<comment type="subcellular location">
    <subcellularLocation>
        <location evidence="1">Periplasm</location>
    </subcellularLocation>
</comment>
<dbReference type="InterPro" id="IPR039424">
    <property type="entry name" value="SBP_5"/>
</dbReference>
<dbReference type="GO" id="GO:0042884">
    <property type="term" value="P:microcin transport"/>
    <property type="evidence" value="ECO:0007669"/>
    <property type="project" value="TreeGrafter"/>
</dbReference>
<dbReference type="EMBL" id="WUWG01000003">
    <property type="protein sequence ID" value="MXU65844.1"/>
    <property type="molecule type" value="Genomic_DNA"/>
</dbReference>
<evidence type="ECO:0000313" key="7">
    <source>
        <dbReference type="Proteomes" id="UP000436016"/>
    </source>
</evidence>
<dbReference type="Gene3D" id="3.10.105.10">
    <property type="entry name" value="Dipeptide-binding Protein, Domain 3"/>
    <property type="match status" value="1"/>
</dbReference>
<accession>A0A6B0TXH7</accession>
<gene>
    <name evidence="6" type="ORF">GSH16_10315</name>
</gene>
<comment type="similarity">
    <text evidence="2">Belongs to the bacterial solute-binding protein 5 family.</text>
</comment>
<evidence type="ECO:0000256" key="1">
    <source>
        <dbReference type="ARBA" id="ARBA00004418"/>
    </source>
</evidence>
<dbReference type="PANTHER" id="PTHR30290:SF64">
    <property type="entry name" value="ABC TRANSPORTER PERIPLASMIC BINDING PROTEIN"/>
    <property type="match status" value="1"/>
</dbReference>
<dbReference type="Proteomes" id="UP000436016">
    <property type="component" value="Unassembled WGS sequence"/>
</dbReference>
<sequence>MKPHRIALGLALSLGTMAHIAYAEPQHGIAMYGEPALGPDFTELPYVNPDAPKGGRIVFGESGGFDAFNPYILKGRSPWGLRAHVFESLLGRSWDESFTLYGLLAESVETGPNREWVEFHLRPEAAFSDGSPVTVDDVIWSFEILAEKGLPSFGNSWKKVETVERVGERGVRFTFNTVDFELPLILGLRPILKQSDWEGRDFAESTLDVPTATGPYTVGDFEAGRYISFVRNPDYWGKDLPFNKGRNNLDEIRYEFYGDAGVVWQSFTAGETSVFREGDPVKWENEYDFPLVTSGEVTKSVIPHQRPAGMEGFVFNTRRPIFEDWRVRDALLHAFNFEFINQALNNGVYPRRTSYFANSPLGMAVGEPAEGKVAELLAPFADELLPGAIDGYALPVSDGSERNRSNLRAARQQLEAAGWTIQDGELKDADGNPFTFEIMLKSNRDEGLANMWFDALKQLGITPGIELVDSAQHKARATEYDYDMMVNRWGLSLSPGNEQRFYWGSNGVTEPGTRNYMGVNSPAADAMIDAMLSAESQEDFVAATKALDRVLTSGRYVVPFWFSDVSRLAHASRLKYPETLPIYGDWIGFLPDVWWNEE</sequence>
<dbReference type="GO" id="GO:0015833">
    <property type="term" value="P:peptide transport"/>
    <property type="evidence" value="ECO:0007669"/>
    <property type="project" value="TreeGrafter"/>
</dbReference>
<evidence type="ECO:0000313" key="6">
    <source>
        <dbReference type="EMBL" id="MXU65844.1"/>
    </source>
</evidence>
<evidence type="ECO:0000256" key="2">
    <source>
        <dbReference type="ARBA" id="ARBA00005695"/>
    </source>
</evidence>
<protein>
    <submittedName>
        <fullName evidence="6">ABC transporter substrate-binding protein</fullName>
    </submittedName>
</protein>
<dbReference type="GO" id="GO:1904680">
    <property type="term" value="F:peptide transmembrane transporter activity"/>
    <property type="evidence" value="ECO:0007669"/>
    <property type="project" value="TreeGrafter"/>
</dbReference>
<dbReference type="PIRSF" id="PIRSF002741">
    <property type="entry name" value="MppA"/>
    <property type="match status" value="1"/>
</dbReference>
<dbReference type="RefSeq" id="WP_160854685.1">
    <property type="nucleotide sequence ID" value="NZ_WUWG01000003.1"/>
</dbReference>
<proteinExistence type="inferred from homology"/>
<name>A0A6B0TXH7_9RHOB</name>
<feature type="domain" description="Solute-binding protein family 5" evidence="5">
    <location>
        <begin position="100"/>
        <end position="506"/>
    </location>
</feature>
<keyword evidence="3 4" id="KW-0732">Signal</keyword>
<dbReference type="Gene3D" id="3.40.190.10">
    <property type="entry name" value="Periplasmic binding protein-like II"/>
    <property type="match status" value="1"/>
</dbReference>
<dbReference type="GO" id="GO:0043190">
    <property type="term" value="C:ATP-binding cassette (ABC) transporter complex"/>
    <property type="evidence" value="ECO:0007669"/>
    <property type="project" value="InterPro"/>
</dbReference>
<dbReference type="Pfam" id="PF00496">
    <property type="entry name" value="SBP_bac_5"/>
    <property type="match status" value="1"/>
</dbReference>
<comment type="caution">
    <text evidence="6">The sequence shown here is derived from an EMBL/GenBank/DDBJ whole genome shotgun (WGS) entry which is preliminary data.</text>
</comment>
<evidence type="ECO:0000256" key="4">
    <source>
        <dbReference type="SAM" id="SignalP"/>
    </source>
</evidence>
<feature type="signal peptide" evidence="4">
    <location>
        <begin position="1"/>
        <end position="23"/>
    </location>
</feature>
<organism evidence="6 7">
    <name type="scientific">Oceanomicrobium pacificus</name>
    <dbReference type="NCBI Taxonomy" id="2692916"/>
    <lineage>
        <taxon>Bacteria</taxon>
        <taxon>Pseudomonadati</taxon>
        <taxon>Pseudomonadota</taxon>
        <taxon>Alphaproteobacteria</taxon>
        <taxon>Rhodobacterales</taxon>
        <taxon>Paracoccaceae</taxon>
        <taxon>Oceanomicrobium</taxon>
    </lineage>
</organism>
<evidence type="ECO:0000259" key="5">
    <source>
        <dbReference type="Pfam" id="PF00496"/>
    </source>
</evidence>